<feature type="domain" description="GAG-pre-integrase" evidence="1">
    <location>
        <begin position="105"/>
        <end position="168"/>
    </location>
</feature>
<sequence length="339" mass="39378">MEDFLTIKDLLDTLEAEESRPEDISYLEWNKIKKKIIASIRQWIDTSSRCKLKLKYIRHVLDLHLNLISGFALDKQGYENHFDKGKWKLTKGSLVVAKGESCCTLYKTQGKVCNNELHATKGTSLELWHKRLGHMREKRLQVLARKSLIPLAINESLSYCDHCLVRKQHRVSFSSRSKKKLKKSELVYSDVCGPMDVETLGGNIYFVTFIDDATKKRIKCMLKTTRLSKAFWGEATQTAWYLINRSPLGPLNFEVPEKEWTEKYVSYSHLRVFGCKCFVHVPKEQRSKLDDKAVPHVFIGYGDEKFGFRLWDLTKKKLVRSKDVVFQDDQTLGDFNKAN</sequence>
<dbReference type="SUPFAM" id="SSF53098">
    <property type="entry name" value="Ribonuclease H-like"/>
    <property type="match status" value="1"/>
</dbReference>
<dbReference type="InterPro" id="IPR025724">
    <property type="entry name" value="GAG-pre-integrase_dom"/>
</dbReference>
<dbReference type="Pfam" id="PF25597">
    <property type="entry name" value="SH3_retrovirus"/>
    <property type="match status" value="1"/>
</dbReference>
<dbReference type="InterPro" id="IPR057670">
    <property type="entry name" value="SH3_retrovirus"/>
</dbReference>
<dbReference type="PANTHER" id="PTHR42648:SF28">
    <property type="entry name" value="TRANSPOSON-ENCODED PROTEIN WITH RIBONUCLEASE H-LIKE AND RETROVIRUS ZINC FINGER-LIKE DOMAINS"/>
    <property type="match status" value="1"/>
</dbReference>
<dbReference type="Pfam" id="PF13976">
    <property type="entry name" value="gag_pre-integrs"/>
    <property type="match status" value="1"/>
</dbReference>
<protein>
    <submittedName>
        <fullName evidence="3">Uncharacterized protein</fullName>
    </submittedName>
</protein>
<reference evidence="3" key="1">
    <citation type="journal article" date="2007" name="PLoS ONE">
        <title>The first genome sequence of an elite grapevine cultivar (Pinot noir Vitis vinifera L.): coping with a highly heterozygous genome.</title>
        <authorList>
            <person name="Velasco R."/>
            <person name="Zharkikh A."/>
            <person name="Troggio M."/>
            <person name="Cartwright D.A."/>
            <person name="Cestaro A."/>
            <person name="Pruss D."/>
            <person name="Pindo M."/>
            <person name="FitzGerald L.M."/>
            <person name="Vezzulli S."/>
            <person name="Reid J."/>
            <person name="Malacarne G."/>
            <person name="Iliev D."/>
            <person name="Coppola G."/>
            <person name="Wardell B."/>
            <person name="Micheletti D."/>
            <person name="Macalma T."/>
            <person name="Facci M."/>
            <person name="Mitchell J.T."/>
            <person name="Perazzolli M."/>
            <person name="Eldredge G."/>
            <person name="Gatto P."/>
            <person name="Oyzerski R."/>
            <person name="Moretto M."/>
            <person name="Gutin N."/>
            <person name="Stefanini M."/>
            <person name="Chen Y."/>
            <person name="Segala C."/>
            <person name="Davenport C."/>
            <person name="Dematte L."/>
            <person name="Mraz A."/>
            <person name="Battilana J."/>
            <person name="Stormo K."/>
            <person name="Costa F."/>
            <person name="Tao Q."/>
            <person name="Si-Ammour A."/>
            <person name="Harkins T."/>
            <person name="Lackey A."/>
            <person name="Perbost C."/>
            <person name="Taillon B."/>
            <person name="Stella A."/>
            <person name="Solovyev V."/>
            <person name="Fawcett J.A."/>
            <person name="Sterck L."/>
            <person name="Vandepoele K."/>
            <person name="Grando S.M."/>
            <person name="Toppo S."/>
            <person name="Moser C."/>
            <person name="Lanchbury J."/>
            <person name="Bogden R."/>
            <person name="Skolnick M."/>
            <person name="Sgaramella V."/>
            <person name="Bhatnagar S.K."/>
            <person name="Fontana P."/>
            <person name="Gutin A."/>
            <person name="Van de Peer Y."/>
            <person name="Salamini F."/>
            <person name="Viola R."/>
        </authorList>
    </citation>
    <scope>NUCLEOTIDE SEQUENCE</scope>
</reference>
<dbReference type="AlphaFoldDB" id="A5BAE7"/>
<accession>A5BAE7</accession>
<evidence type="ECO:0000259" key="2">
    <source>
        <dbReference type="Pfam" id="PF25597"/>
    </source>
</evidence>
<organism evidence="3">
    <name type="scientific">Vitis vinifera</name>
    <name type="common">Grape</name>
    <dbReference type="NCBI Taxonomy" id="29760"/>
    <lineage>
        <taxon>Eukaryota</taxon>
        <taxon>Viridiplantae</taxon>
        <taxon>Streptophyta</taxon>
        <taxon>Embryophyta</taxon>
        <taxon>Tracheophyta</taxon>
        <taxon>Spermatophyta</taxon>
        <taxon>Magnoliopsida</taxon>
        <taxon>eudicotyledons</taxon>
        <taxon>Gunneridae</taxon>
        <taxon>Pentapetalae</taxon>
        <taxon>rosids</taxon>
        <taxon>Vitales</taxon>
        <taxon>Vitaceae</taxon>
        <taxon>Viteae</taxon>
        <taxon>Vitis</taxon>
    </lineage>
</organism>
<proteinExistence type="predicted"/>
<dbReference type="InterPro" id="IPR012337">
    <property type="entry name" value="RNaseH-like_sf"/>
</dbReference>
<dbReference type="InterPro" id="IPR039537">
    <property type="entry name" value="Retrotran_Ty1/copia-like"/>
</dbReference>
<dbReference type="EMBL" id="AM452225">
    <property type="protein sequence ID" value="CAN78818.1"/>
    <property type="molecule type" value="Genomic_DNA"/>
</dbReference>
<evidence type="ECO:0000259" key="1">
    <source>
        <dbReference type="Pfam" id="PF13976"/>
    </source>
</evidence>
<evidence type="ECO:0000313" key="3">
    <source>
        <dbReference type="EMBL" id="CAN78818.1"/>
    </source>
</evidence>
<dbReference type="PANTHER" id="PTHR42648">
    <property type="entry name" value="TRANSPOSASE, PUTATIVE-RELATED"/>
    <property type="match status" value="1"/>
</dbReference>
<name>A5BAE7_VITVI</name>
<gene>
    <name evidence="3" type="ORF">VITISV_015505</name>
</gene>
<feature type="domain" description="Retroviral polymerase SH3-like" evidence="2">
    <location>
        <begin position="275"/>
        <end position="332"/>
    </location>
</feature>